<accession>A0ABQ2FD29</accession>
<dbReference type="Pfam" id="PF00528">
    <property type="entry name" value="BPD_transp_1"/>
    <property type="match status" value="1"/>
</dbReference>
<keyword evidence="3" id="KW-1003">Cell membrane</keyword>
<dbReference type="Gene3D" id="1.10.3720.10">
    <property type="entry name" value="MetI-like"/>
    <property type="match status" value="1"/>
</dbReference>
<proteinExistence type="inferred from homology"/>
<evidence type="ECO:0000256" key="6">
    <source>
        <dbReference type="ARBA" id="ARBA00023136"/>
    </source>
</evidence>
<dbReference type="PROSITE" id="PS50928">
    <property type="entry name" value="ABC_TM1"/>
    <property type="match status" value="1"/>
</dbReference>
<dbReference type="RefSeq" id="WP_022921997.1">
    <property type="nucleotide sequence ID" value="NZ_BMLB01000006.1"/>
</dbReference>
<evidence type="ECO:0000259" key="9">
    <source>
        <dbReference type="PROSITE" id="PS50928"/>
    </source>
</evidence>
<comment type="caution">
    <text evidence="10">The sequence shown here is derived from an EMBL/GenBank/DDBJ whole genome shotgun (WGS) entry which is preliminary data.</text>
</comment>
<dbReference type="PANTHER" id="PTHR47737:SF1">
    <property type="entry name" value="GLYCINE BETAINE_PROLINE BETAINE TRANSPORT SYSTEM PERMEASE PROTEIN PROW"/>
    <property type="match status" value="1"/>
</dbReference>
<feature type="transmembrane region" description="Helical" evidence="7">
    <location>
        <begin position="209"/>
        <end position="234"/>
    </location>
</feature>
<evidence type="ECO:0000256" key="4">
    <source>
        <dbReference type="ARBA" id="ARBA00022692"/>
    </source>
</evidence>
<dbReference type="EMBL" id="BMLB01000006">
    <property type="protein sequence ID" value="GGK77187.1"/>
    <property type="molecule type" value="Genomic_DNA"/>
</dbReference>
<keyword evidence="4 7" id="KW-0812">Transmembrane</keyword>
<sequence>MSTTDDSLLPRVPIGTWVDGAFDWIDDNLSILLQLFRDVMTAVVEGLIDALMWPPALVMVAVFALVAWLVASWRLAVGTALGFALIISMDIWLPAMQTLALVIVATVVAVAVAIPLGVLAARNDTVSAVVRPVLDFMQTMPGFVYLIPAVTFFSIGLVPGIFATIIFALPPGVRLTELGIRQVDRETVEAGQAFGASSWQILRGIQLPLAVPTILAGVNQVIMLALSMAVIAGFTGADGLGKLVVESIARLNTPMGVEAGIGVVILAIFLDRVTAALGDPGRHRGSLLSLARARRGTAPGPQPGGTTTADAGGTDRSEAPQDARAGV</sequence>
<dbReference type="PANTHER" id="PTHR47737">
    <property type="entry name" value="GLYCINE BETAINE/PROLINE BETAINE TRANSPORT SYSTEM PERMEASE PROTEIN PROW"/>
    <property type="match status" value="1"/>
</dbReference>
<comment type="subcellular location">
    <subcellularLocation>
        <location evidence="7">Cell membrane</location>
        <topology evidence="7">Multi-pass membrane protein</topology>
    </subcellularLocation>
    <subcellularLocation>
        <location evidence="1">Membrane</location>
        <topology evidence="1">Multi-pass membrane protein</topology>
    </subcellularLocation>
</comment>
<evidence type="ECO:0000256" key="7">
    <source>
        <dbReference type="RuleBase" id="RU363032"/>
    </source>
</evidence>
<evidence type="ECO:0000313" key="10">
    <source>
        <dbReference type="EMBL" id="GGK77187.1"/>
    </source>
</evidence>
<feature type="region of interest" description="Disordered" evidence="8">
    <location>
        <begin position="294"/>
        <end position="327"/>
    </location>
</feature>
<gene>
    <name evidence="10" type="ORF">GCM10011509_27270</name>
</gene>
<evidence type="ECO:0000256" key="2">
    <source>
        <dbReference type="ARBA" id="ARBA00022448"/>
    </source>
</evidence>
<comment type="similarity">
    <text evidence="7">Belongs to the binding-protein-dependent transport system permease family.</text>
</comment>
<evidence type="ECO:0000256" key="3">
    <source>
        <dbReference type="ARBA" id="ARBA00022475"/>
    </source>
</evidence>
<feature type="transmembrane region" description="Helical" evidence="7">
    <location>
        <begin position="142"/>
        <end position="169"/>
    </location>
</feature>
<evidence type="ECO:0000256" key="1">
    <source>
        <dbReference type="ARBA" id="ARBA00004141"/>
    </source>
</evidence>
<keyword evidence="5 7" id="KW-1133">Transmembrane helix</keyword>
<feature type="transmembrane region" description="Helical" evidence="7">
    <location>
        <begin position="99"/>
        <end position="121"/>
    </location>
</feature>
<evidence type="ECO:0000313" key="11">
    <source>
        <dbReference type="Proteomes" id="UP000662111"/>
    </source>
</evidence>
<feature type="domain" description="ABC transmembrane type-1" evidence="9">
    <location>
        <begin position="95"/>
        <end position="274"/>
    </location>
</feature>
<keyword evidence="11" id="KW-1185">Reference proteome</keyword>
<name>A0ABQ2FD29_9MICO</name>
<evidence type="ECO:0000256" key="8">
    <source>
        <dbReference type="SAM" id="MobiDB-lite"/>
    </source>
</evidence>
<feature type="transmembrane region" description="Helical" evidence="7">
    <location>
        <begin position="50"/>
        <end position="70"/>
    </location>
</feature>
<dbReference type="InterPro" id="IPR000515">
    <property type="entry name" value="MetI-like"/>
</dbReference>
<feature type="compositionally biased region" description="Low complexity" evidence="8">
    <location>
        <begin position="294"/>
        <end position="312"/>
    </location>
</feature>
<feature type="transmembrane region" description="Helical" evidence="7">
    <location>
        <begin position="75"/>
        <end position="93"/>
    </location>
</feature>
<dbReference type="Proteomes" id="UP000662111">
    <property type="component" value="Unassembled WGS sequence"/>
</dbReference>
<keyword evidence="6 7" id="KW-0472">Membrane</keyword>
<dbReference type="InterPro" id="IPR035906">
    <property type="entry name" value="MetI-like_sf"/>
</dbReference>
<keyword evidence="2 7" id="KW-0813">Transport</keyword>
<dbReference type="CDD" id="cd06261">
    <property type="entry name" value="TM_PBP2"/>
    <property type="match status" value="1"/>
</dbReference>
<organism evidence="10 11">
    <name type="scientific">Ornithinimicrobium pekingense</name>
    <dbReference type="NCBI Taxonomy" id="384677"/>
    <lineage>
        <taxon>Bacteria</taxon>
        <taxon>Bacillati</taxon>
        <taxon>Actinomycetota</taxon>
        <taxon>Actinomycetes</taxon>
        <taxon>Micrococcales</taxon>
        <taxon>Ornithinimicrobiaceae</taxon>
        <taxon>Ornithinimicrobium</taxon>
    </lineage>
</organism>
<protein>
    <submittedName>
        <fullName evidence="10">Glycine/betaine ABC transporter permease</fullName>
    </submittedName>
</protein>
<evidence type="ECO:0000256" key="5">
    <source>
        <dbReference type="ARBA" id="ARBA00022989"/>
    </source>
</evidence>
<reference evidence="11" key="1">
    <citation type="journal article" date="2019" name="Int. J. Syst. Evol. Microbiol.">
        <title>The Global Catalogue of Microorganisms (GCM) 10K type strain sequencing project: providing services to taxonomists for standard genome sequencing and annotation.</title>
        <authorList>
            <consortium name="The Broad Institute Genomics Platform"/>
            <consortium name="The Broad Institute Genome Sequencing Center for Infectious Disease"/>
            <person name="Wu L."/>
            <person name="Ma J."/>
        </authorList>
    </citation>
    <scope>NUCLEOTIDE SEQUENCE [LARGE SCALE GENOMIC DNA]</scope>
    <source>
        <strain evidence="11">CGMCC 1.5362</strain>
    </source>
</reference>
<dbReference type="SUPFAM" id="SSF161098">
    <property type="entry name" value="MetI-like"/>
    <property type="match status" value="1"/>
</dbReference>